<evidence type="ECO:0000313" key="7">
    <source>
        <dbReference type="Proteomes" id="UP000186922"/>
    </source>
</evidence>
<organism evidence="6 7">
    <name type="scientific">Ramazzottius varieornatus</name>
    <name type="common">Water bear</name>
    <name type="synonym">Tardigrade</name>
    <dbReference type="NCBI Taxonomy" id="947166"/>
    <lineage>
        <taxon>Eukaryota</taxon>
        <taxon>Metazoa</taxon>
        <taxon>Ecdysozoa</taxon>
        <taxon>Tardigrada</taxon>
        <taxon>Eutardigrada</taxon>
        <taxon>Parachela</taxon>
        <taxon>Hypsibioidea</taxon>
        <taxon>Ramazzottiidae</taxon>
        <taxon>Ramazzottius</taxon>
    </lineage>
</organism>
<dbReference type="InterPro" id="IPR051433">
    <property type="entry name" value="CIBP"/>
</dbReference>
<dbReference type="EMBL" id="BDGG01000002">
    <property type="protein sequence ID" value="GAU94063.1"/>
    <property type="molecule type" value="Genomic_DNA"/>
</dbReference>
<dbReference type="InterPro" id="IPR002048">
    <property type="entry name" value="EF_hand_dom"/>
</dbReference>
<evidence type="ECO:0000259" key="5">
    <source>
        <dbReference type="PROSITE" id="PS50222"/>
    </source>
</evidence>
<dbReference type="Gene3D" id="1.10.238.10">
    <property type="entry name" value="EF-hand"/>
    <property type="match status" value="2"/>
</dbReference>
<comment type="caution">
    <text evidence="6">The sequence shown here is derived from an EMBL/GenBank/DDBJ whole genome shotgun (WGS) entry which is preliminary data.</text>
</comment>
<dbReference type="Pfam" id="PF13499">
    <property type="entry name" value="EF-hand_7"/>
    <property type="match status" value="1"/>
</dbReference>
<dbReference type="GO" id="GO:0005509">
    <property type="term" value="F:calcium ion binding"/>
    <property type="evidence" value="ECO:0007669"/>
    <property type="project" value="InterPro"/>
</dbReference>
<dbReference type="AlphaFoldDB" id="A0A1D1V5K0"/>
<dbReference type="PANTHER" id="PTHR45791">
    <property type="entry name" value="CALCIUM AND INTEGRIN BINDING FAMILY MEMBER 2"/>
    <property type="match status" value="1"/>
</dbReference>
<keyword evidence="1" id="KW-0479">Metal-binding</keyword>
<dbReference type="PROSITE" id="PS50222">
    <property type="entry name" value="EF_HAND_2"/>
    <property type="match status" value="1"/>
</dbReference>
<keyword evidence="3" id="KW-0106">Calcium</keyword>
<dbReference type="PANTHER" id="PTHR45791:SF6">
    <property type="entry name" value="CALCIUM AND INTEGRIN BINDING FAMILY MEMBER 2"/>
    <property type="match status" value="1"/>
</dbReference>
<dbReference type="STRING" id="947166.A0A1D1V5K0"/>
<dbReference type="FunFam" id="1.10.238.10:FF:000079">
    <property type="entry name" value="Calcium and integrin-binding family member 2"/>
    <property type="match status" value="1"/>
</dbReference>
<gene>
    <name evidence="6" type="primary">RvY_05904-1</name>
    <name evidence="6" type="synonym">RvY_05904.1</name>
    <name evidence="6" type="ORF">RvY_05904</name>
</gene>
<keyword evidence="7" id="KW-1185">Reference proteome</keyword>
<evidence type="ECO:0000256" key="1">
    <source>
        <dbReference type="ARBA" id="ARBA00022723"/>
    </source>
</evidence>
<evidence type="ECO:0000256" key="4">
    <source>
        <dbReference type="ARBA" id="ARBA00022842"/>
    </source>
</evidence>
<accession>A0A1D1V5K0</accession>
<evidence type="ECO:0000256" key="3">
    <source>
        <dbReference type="ARBA" id="ARBA00022837"/>
    </source>
</evidence>
<keyword evidence="4" id="KW-0460">Magnesium</keyword>
<dbReference type="InterPro" id="IPR011992">
    <property type="entry name" value="EF-hand-dom_pair"/>
</dbReference>
<sequence length="189" mass="22176">MGNKIATFTEEQFEEYQDCTNFARKEIQDVYKKFYNINPQVIPEVMSRWDCQNIKLSKAELENISELKENPYKRRILKVFSEDESGDMSFDDFLNMFSVFSERAPKEQKAYYAFKIYDYDGDGFHGLQDLGKTLKALTKDSLDDKERKLVCERVMKEANLDDNGAISFSEFENVVIKSAEFAETFHIRI</sequence>
<protein>
    <recommendedName>
        <fullName evidence="5">EF-hand domain-containing protein</fullName>
    </recommendedName>
</protein>
<name>A0A1D1V5K0_RAMVA</name>
<dbReference type="OrthoDB" id="114727at2759"/>
<evidence type="ECO:0000313" key="6">
    <source>
        <dbReference type="EMBL" id="GAU94063.1"/>
    </source>
</evidence>
<dbReference type="GO" id="GO:0055074">
    <property type="term" value="P:calcium ion homeostasis"/>
    <property type="evidence" value="ECO:0007669"/>
    <property type="project" value="TreeGrafter"/>
</dbReference>
<dbReference type="SUPFAM" id="SSF47473">
    <property type="entry name" value="EF-hand"/>
    <property type="match status" value="1"/>
</dbReference>
<feature type="domain" description="EF-hand" evidence="5">
    <location>
        <begin position="146"/>
        <end position="181"/>
    </location>
</feature>
<keyword evidence="2" id="KW-0677">Repeat</keyword>
<proteinExistence type="predicted"/>
<dbReference type="GO" id="GO:0000287">
    <property type="term" value="F:magnesium ion binding"/>
    <property type="evidence" value="ECO:0007669"/>
    <property type="project" value="TreeGrafter"/>
</dbReference>
<reference evidence="6 7" key="1">
    <citation type="journal article" date="2016" name="Nat. Commun.">
        <title>Extremotolerant tardigrade genome and improved radiotolerance of human cultured cells by tardigrade-unique protein.</title>
        <authorList>
            <person name="Hashimoto T."/>
            <person name="Horikawa D.D."/>
            <person name="Saito Y."/>
            <person name="Kuwahara H."/>
            <person name="Kozuka-Hata H."/>
            <person name="Shin-I T."/>
            <person name="Minakuchi Y."/>
            <person name="Ohishi K."/>
            <person name="Motoyama A."/>
            <person name="Aizu T."/>
            <person name="Enomoto A."/>
            <person name="Kondo K."/>
            <person name="Tanaka S."/>
            <person name="Hara Y."/>
            <person name="Koshikawa S."/>
            <person name="Sagara H."/>
            <person name="Miura T."/>
            <person name="Yokobori S."/>
            <person name="Miyagawa K."/>
            <person name="Suzuki Y."/>
            <person name="Kubo T."/>
            <person name="Oyama M."/>
            <person name="Kohara Y."/>
            <person name="Fujiyama A."/>
            <person name="Arakawa K."/>
            <person name="Katayama T."/>
            <person name="Toyoda A."/>
            <person name="Kunieda T."/>
        </authorList>
    </citation>
    <scope>NUCLEOTIDE SEQUENCE [LARGE SCALE GENOMIC DNA]</scope>
    <source>
        <strain evidence="6 7">YOKOZUNA-1</strain>
    </source>
</reference>
<evidence type="ECO:0000256" key="2">
    <source>
        <dbReference type="ARBA" id="ARBA00022737"/>
    </source>
</evidence>
<dbReference type="Proteomes" id="UP000186922">
    <property type="component" value="Unassembled WGS sequence"/>
</dbReference>